<dbReference type="PANTHER" id="PTHR30572">
    <property type="entry name" value="MEMBRANE COMPONENT OF TRANSPORTER-RELATED"/>
    <property type="match status" value="1"/>
</dbReference>
<evidence type="ECO:0000256" key="1">
    <source>
        <dbReference type="ARBA" id="ARBA00004651"/>
    </source>
</evidence>
<dbReference type="Proteomes" id="UP001273505">
    <property type="component" value="Unassembled WGS sequence"/>
</dbReference>
<dbReference type="Pfam" id="PF12704">
    <property type="entry name" value="MacB_PCD"/>
    <property type="match status" value="1"/>
</dbReference>
<dbReference type="PANTHER" id="PTHR30572:SF4">
    <property type="entry name" value="ABC TRANSPORTER PERMEASE YTRF"/>
    <property type="match status" value="1"/>
</dbReference>
<sequence length="404" mass="43789">MLDVMPILKSLWRSKIGPFLIICQMALTVAIVSNSVFFLSGKLETIARPTGLADTEVAMAKVKQRPGATFSESVLAEDIASLQSVAGVAQAAAIGQGIPFSQSGGTSGFSILPDSDPDRVNRPAAFLQVDHRVIDTLGVSLRQGRNFRAEEIKYYAPNQEPQSANAIITASLASDIYGQQDPINQTLYLAGVWPLTVIGVVEDFIGYFPHSDYSYSNVLVGALELSASMNYILRSDNLTPASVLPEVRRALQGADPRRIVRDDKTMASMKSHVYQDDYAMVILLLVVNAGLIFVNVLGVVGITTYWVNQRRRQIGVRRALGATRFAIQRYFLLENVVLVVLASVLGAAAAAAASYYFVVQYAMELLPGWYMLAAATMMLLVTIAAAWVPAHGATRVQPREAVSA</sequence>
<reference evidence="10 11" key="1">
    <citation type="submission" date="2023-11" db="EMBL/GenBank/DDBJ databases">
        <title>Gilvimarinus fulvus sp. nov., isolated from the surface of Kelp.</title>
        <authorList>
            <person name="Sun Y.Y."/>
            <person name="Gong Y."/>
            <person name="Du Z.J."/>
        </authorList>
    </citation>
    <scope>NUCLEOTIDE SEQUENCE [LARGE SCALE GENOMIC DNA]</scope>
    <source>
        <strain evidence="10 11">SDUM040013</strain>
    </source>
</reference>
<dbReference type="InterPro" id="IPR003838">
    <property type="entry name" value="ABC3_permease_C"/>
</dbReference>
<comment type="similarity">
    <text evidence="6">Belongs to the ABC-4 integral membrane protein family.</text>
</comment>
<feature type="transmembrane region" description="Helical" evidence="7">
    <location>
        <begin position="369"/>
        <end position="390"/>
    </location>
</feature>
<dbReference type="EMBL" id="JAXAFO010000012">
    <property type="protein sequence ID" value="MDX6849472.1"/>
    <property type="molecule type" value="Genomic_DNA"/>
</dbReference>
<feature type="transmembrane region" description="Helical" evidence="7">
    <location>
        <begin position="278"/>
        <end position="308"/>
    </location>
</feature>
<feature type="transmembrane region" description="Helical" evidence="7">
    <location>
        <begin position="16"/>
        <end position="39"/>
    </location>
</feature>
<evidence type="ECO:0000256" key="6">
    <source>
        <dbReference type="ARBA" id="ARBA00038076"/>
    </source>
</evidence>
<evidence type="ECO:0000259" key="9">
    <source>
        <dbReference type="Pfam" id="PF12704"/>
    </source>
</evidence>
<protein>
    <submittedName>
        <fullName evidence="10">FtsX-like permease family protein</fullName>
    </submittedName>
</protein>
<evidence type="ECO:0000256" key="5">
    <source>
        <dbReference type="ARBA" id="ARBA00023136"/>
    </source>
</evidence>
<dbReference type="RefSeq" id="WP_302722831.1">
    <property type="nucleotide sequence ID" value="NZ_JAULRU010000570.1"/>
</dbReference>
<feature type="domain" description="MacB-like periplasmic core" evidence="9">
    <location>
        <begin position="26"/>
        <end position="212"/>
    </location>
</feature>
<feature type="transmembrane region" description="Helical" evidence="7">
    <location>
        <begin position="187"/>
        <end position="208"/>
    </location>
</feature>
<organism evidence="10 11">
    <name type="scientific">Gilvimarinus gilvus</name>
    <dbReference type="NCBI Taxonomy" id="3058038"/>
    <lineage>
        <taxon>Bacteria</taxon>
        <taxon>Pseudomonadati</taxon>
        <taxon>Pseudomonadota</taxon>
        <taxon>Gammaproteobacteria</taxon>
        <taxon>Cellvibrionales</taxon>
        <taxon>Cellvibrionaceae</taxon>
        <taxon>Gilvimarinus</taxon>
    </lineage>
</organism>
<keyword evidence="5 7" id="KW-0472">Membrane</keyword>
<proteinExistence type="inferred from homology"/>
<comment type="subcellular location">
    <subcellularLocation>
        <location evidence="1">Cell membrane</location>
        <topology evidence="1">Multi-pass membrane protein</topology>
    </subcellularLocation>
</comment>
<dbReference type="InterPro" id="IPR050250">
    <property type="entry name" value="Macrolide_Exporter_MacB"/>
</dbReference>
<evidence type="ECO:0000256" key="7">
    <source>
        <dbReference type="SAM" id="Phobius"/>
    </source>
</evidence>
<keyword evidence="2" id="KW-1003">Cell membrane</keyword>
<evidence type="ECO:0000259" key="8">
    <source>
        <dbReference type="Pfam" id="PF02687"/>
    </source>
</evidence>
<comment type="caution">
    <text evidence="10">The sequence shown here is derived from an EMBL/GenBank/DDBJ whole genome shotgun (WGS) entry which is preliminary data.</text>
</comment>
<feature type="domain" description="ABC3 transporter permease C-terminal" evidence="8">
    <location>
        <begin position="288"/>
        <end position="397"/>
    </location>
</feature>
<keyword evidence="11" id="KW-1185">Reference proteome</keyword>
<name>A0ABU4RX83_9GAMM</name>
<dbReference type="InterPro" id="IPR025857">
    <property type="entry name" value="MacB_PCD"/>
</dbReference>
<evidence type="ECO:0000256" key="2">
    <source>
        <dbReference type="ARBA" id="ARBA00022475"/>
    </source>
</evidence>
<keyword evidence="3 7" id="KW-0812">Transmembrane</keyword>
<evidence type="ECO:0000313" key="10">
    <source>
        <dbReference type="EMBL" id="MDX6849472.1"/>
    </source>
</evidence>
<dbReference type="Pfam" id="PF02687">
    <property type="entry name" value="FtsX"/>
    <property type="match status" value="1"/>
</dbReference>
<accession>A0ABU4RX83</accession>
<feature type="transmembrane region" description="Helical" evidence="7">
    <location>
        <begin position="329"/>
        <end position="357"/>
    </location>
</feature>
<evidence type="ECO:0000256" key="3">
    <source>
        <dbReference type="ARBA" id="ARBA00022692"/>
    </source>
</evidence>
<gene>
    <name evidence="10" type="ORF">SCD92_08880</name>
</gene>
<keyword evidence="4 7" id="KW-1133">Transmembrane helix</keyword>
<evidence type="ECO:0000313" key="11">
    <source>
        <dbReference type="Proteomes" id="UP001273505"/>
    </source>
</evidence>
<evidence type="ECO:0000256" key="4">
    <source>
        <dbReference type="ARBA" id="ARBA00022989"/>
    </source>
</evidence>